<evidence type="ECO:0000313" key="1">
    <source>
        <dbReference type="EMBL" id="GAH22041.1"/>
    </source>
</evidence>
<reference evidence="1" key="1">
    <citation type="journal article" date="2014" name="Front. Microbiol.">
        <title>High frequency of phylogenetically diverse reductive dehalogenase-homologous genes in deep subseafloor sedimentary metagenomes.</title>
        <authorList>
            <person name="Kawai M."/>
            <person name="Futagami T."/>
            <person name="Toyoda A."/>
            <person name="Takaki Y."/>
            <person name="Nishi S."/>
            <person name="Hori S."/>
            <person name="Arai W."/>
            <person name="Tsubouchi T."/>
            <person name="Morono Y."/>
            <person name="Uchiyama I."/>
            <person name="Ito T."/>
            <person name="Fujiyama A."/>
            <person name="Inagaki F."/>
            <person name="Takami H."/>
        </authorList>
    </citation>
    <scope>NUCLEOTIDE SEQUENCE</scope>
    <source>
        <strain evidence="1">Expedition CK06-06</strain>
    </source>
</reference>
<accession>X1DM89</accession>
<proteinExistence type="predicted"/>
<organism evidence="1">
    <name type="scientific">marine sediment metagenome</name>
    <dbReference type="NCBI Taxonomy" id="412755"/>
    <lineage>
        <taxon>unclassified sequences</taxon>
        <taxon>metagenomes</taxon>
        <taxon>ecological metagenomes</taxon>
    </lineage>
</organism>
<name>X1DM89_9ZZZZ</name>
<dbReference type="AlphaFoldDB" id="X1DM89"/>
<comment type="caution">
    <text evidence="1">The sequence shown here is derived from an EMBL/GenBank/DDBJ whole genome shotgun (WGS) entry which is preliminary data.</text>
</comment>
<dbReference type="EMBL" id="BART01040960">
    <property type="protein sequence ID" value="GAH22041.1"/>
    <property type="molecule type" value="Genomic_DNA"/>
</dbReference>
<feature type="non-terminal residue" evidence="1">
    <location>
        <position position="79"/>
    </location>
</feature>
<protein>
    <submittedName>
        <fullName evidence="1">Uncharacterized protein</fullName>
    </submittedName>
</protein>
<feature type="non-terminal residue" evidence="1">
    <location>
        <position position="1"/>
    </location>
</feature>
<sequence>ILFKKYTIPFFVGLPLIKNNILKIASNEKCDNVDVQRYAISERDNQMLIQRDNLYFLNKIKEFKFFIEKEVEEKNKPKI</sequence>
<gene>
    <name evidence="1" type="ORF">S01H4_66274</name>
</gene>